<dbReference type="AlphaFoldDB" id="A0A919UXR6"/>
<comment type="caution">
    <text evidence="2">The sequence shown here is derived from an EMBL/GenBank/DDBJ whole genome shotgun (WGS) entry which is preliminary data.</text>
</comment>
<accession>A0A919UXR6</accession>
<feature type="region of interest" description="Disordered" evidence="1">
    <location>
        <begin position="1"/>
        <end position="102"/>
    </location>
</feature>
<protein>
    <submittedName>
        <fullName evidence="2">Uncharacterized protein</fullName>
    </submittedName>
</protein>
<evidence type="ECO:0000313" key="2">
    <source>
        <dbReference type="EMBL" id="GII76124.1"/>
    </source>
</evidence>
<feature type="compositionally biased region" description="Basic and acidic residues" evidence="1">
    <location>
        <begin position="91"/>
        <end position="102"/>
    </location>
</feature>
<name>A0A919UXR6_9ACTN</name>
<dbReference type="EMBL" id="BOOU01000013">
    <property type="protein sequence ID" value="GII76124.1"/>
    <property type="molecule type" value="Genomic_DNA"/>
</dbReference>
<evidence type="ECO:0000313" key="3">
    <source>
        <dbReference type="Proteomes" id="UP000655287"/>
    </source>
</evidence>
<keyword evidence="3" id="KW-1185">Reference proteome</keyword>
<evidence type="ECO:0000256" key="1">
    <source>
        <dbReference type="SAM" id="MobiDB-lite"/>
    </source>
</evidence>
<proteinExistence type="predicted"/>
<gene>
    <name evidence="2" type="ORF">Sru01_11060</name>
</gene>
<feature type="compositionally biased region" description="Low complexity" evidence="1">
    <location>
        <begin position="64"/>
        <end position="73"/>
    </location>
</feature>
<dbReference type="Proteomes" id="UP000655287">
    <property type="component" value="Unassembled WGS sequence"/>
</dbReference>
<organism evidence="2 3">
    <name type="scientific">Sphaerisporangium rufum</name>
    <dbReference type="NCBI Taxonomy" id="1381558"/>
    <lineage>
        <taxon>Bacteria</taxon>
        <taxon>Bacillati</taxon>
        <taxon>Actinomycetota</taxon>
        <taxon>Actinomycetes</taxon>
        <taxon>Streptosporangiales</taxon>
        <taxon>Streptosporangiaceae</taxon>
        <taxon>Sphaerisporangium</taxon>
    </lineage>
</organism>
<sequence length="102" mass="10601">MAPAVTAGDNTVADATDNSGDPPGDHVPGSYLVPSPGGPGRTAGPARVLSVPARTPRRPPFRAPPVAARLARSLRPDEELPLSPSGPSVRVEGRRRPSPRRE</sequence>
<reference evidence="2" key="1">
    <citation type="submission" date="2021-01" db="EMBL/GenBank/DDBJ databases">
        <title>Whole genome shotgun sequence of Sphaerisporangium rufum NBRC 109079.</title>
        <authorList>
            <person name="Komaki H."/>
            <person name="Tamura T."/>
        </authorList>
    </citation>
    <scope>NUCLEOTIDE SEQUENCE</scope>
    <source>
        <strain evidence="2">NBRC 109079</strain>
    </source>
</reference>